<dbReference type="InterPro" id="IPR021321">
    <property type="entry name" value="DUF2922"/>
</dbReference>
<evidence type="ECO:0008006" key="3">
    <source>
        <dbReference type="Google" id="ProtNLM"/>
    </source>
</evidence>
<protein>
    <recommendedName>
        <fullName evidence="3">DUF2922 domain-containing protein</fullName>
    </recommendedName>
</protein>
<dbReference type="Pfam" id="PF11148">
    <property type="entry name" value="DUF2922"/>
    <property type="match status" value="1"/>
</dbReference>
<gene>
    <name evidence="1" type="ORF">CSC2_07830</name>
</gene>
<evidence type="ECO:0000313" key="2">
    <source>
        <dbReference type="Proteomes" id="UP000663802"/>
    </source>
</evidence>
<sequence>MATSILSGNSMIMKYKTGTNEKGNNINLLLRGIKDTLTSAEISKAMDTIIAKNTFFSSGGKLVQKVTAQIITKNIDEYKVG</sequence>
<dbReference type="RefSeq" id="WP_228731202.1">
    <property type="nucleotide sequence ID" value="NZ_BMBA01000001.1"/>
</dbReference>
<evidence type="ECO:0000313" key="1">
    <source>
        <dbReference type="EMBL" id="GFZ30257.1"/>
    </source>
</evidence>
<dbReference type="Proteomes" id="UP000663802">
    <property type="component" value="Unassembled WGS sequence"/>
</dbReference>
<comment type="caution">
    <text evidence="1">The sequence shown here is derived from an EMBL/GenBank/DDBJ whole genome shotgun (WGS) entry which is preliminary data.</text>
</comment>
<organism evidence="1 2">
    <name type="scientific">Clostridium zeae</name>
    <dbReference type="NCBI Taxonomy" id="2759022"/>
    <lineage>
        <taxon>Bacteria</taxon>
        <taxon>Bacillati</taxon>
        <taxon>Bacillota</taxon>
        <taxon>Clostridia</taxon>
        <taxon>Eubacteriales</taxon>
        <taxon>Clostridiaceae</taxon>
        <taxon>Clostridium</taxon>
    </lineage>
</organism>
<reference evidence="1 2" key="1">
    <citation type="journal article" date="2021" name="Int. J. Syst. Evol. Microbiol.">
        <title>Clostridium zeae sp. nov., isolated from corn silage.</title>
        <authorList>
            <person name="Kobayashi H."/>
            <person name="Tanizawa Y."/>
            <person name="Yagura M."/>
            <person name="Sakamoto M."/>
            <person name="Ohkuma M."/>
            <person name="Tohno M."/>
        </authorList>
    </citation>
    <scope>NUCLEOTIDE SEQUENCE [LARGE SCALE GENOMIC DNA]</scope>
    <source>
        <strain evidence="1 2">CSC2</strain>
    </source>
</reference>
<name>A0ABQ1E665_9CLOT</name>
<proteinExistence type="predicted"/>
<accession>A0ABQ1E665</accession>
<keyword evidence="2" id="KW-1185">Reference proteome</keyword>
<dbReference type="EMBL" id="BMBA01000001">
    <property type="protein sequence ID" value="GFZ30257.1"/>
    <property type="molecule type" value="Genomic_DNA"/>
</dbReference>